<evidence type="ECO:0000313" key="2">
    <source>
        <dbReference type="EMBL" id="WOX55658.1"/>
    </source>
</evidence>
<organism evidence="2 3">
    <name type="scientific">Methanoculleus palmolei</name>
    <dbReference type="NCBI Taxonomy" id="72612"/>
    <lineage>
        <taxon>Archaea</taxon>
        <taxon>Methanobacteriati</taxon>
        <taxon>Methanobacteriota</taxon>
        <taxon>Stenosarchaea group</taxon>
        <taxon>Methanomicrobia</taxon>
        <taxon>Methanomicrobiales</taxon>
        <taxon>Methanomicrobiaceae</taxon>
        <taxon>Methanoculleus</taxon>
    </lineage>
</organism>
<protein>
    <recommendedName>
        <fullName evidence="4">DUF1616 domain-containing protein</fullName>
    </recommendedName>
</protein>
<dbReference type="AlphaFoldDB" id="A0ABD8A815"/>
<feature type="transmembrane region" description="Helical" evidence="1">
    <location>
        <begin position="12"/>
        <end position="33"/>
    </location>
</feature>
<gene>
    <name evidence="2" type="ORF">R6Y95_09315</name>
</gene>
<keyword evidence="3" id="KW-1185">Reference proteome</keyword>
<keyword evidence="1" id="KW-1133">Transmembrane helix</keyword>
<proteinExistence type="predicted"/>
<reference evidence="2 3" key="1">
    <citation type="submission" date="2023-10" db="EMBL/GenBank/DDBJ databases">
        <title>The complete genome sequence of Methanoculleus palmolei DSM 4273.</title>
        <authorList>
            <person name="Lai S.-J."/>
            <person name="You Y.-T."/>
            <person name="Chen S.-C."/>
        </authorList>
    </citation>
    <scope>NUCLEOTIDE SEQUENCE [LARGE SCALE GENOMIC DNA]</scope>
    <source>
        <strain evidence="2 3">DSM 4273</strain>
    </source>
</reference>
<name>A0ABD8A815_9EURY</name>
<keyword evidence="1" id="KW-0812">Transmembrane</keyword>
<evidence type="ECO:0000256" key="1">
    <source>
        <dbReference type="SAM" id="Phobius"/>
    </source>
</evidence>
<evidence type="ECO:0000313" key="3">
    <source>
        <dbReference type="Proteomes" id="UP001626603"/>
    </source>
</evidence>
<dbReference type="EMBL" id="CP137641">
    <property type="protein sequence ID" value="WOX55658.1"/>
    <property type="molecule type" value="Genomic_DNA"/>
</dbReference>
<dbReference type="Proteomes" id="UP001626603">
    <property type="component" value="Chromosome"/>
</dbReference>
<keyword evidence="1" id="KW-0472">Membrane</keyword>
<sequence length="281" mass="30878">MGNRSDLFRTALIIAGILAVILFVFIALTAVTLGQSSAESFRSTYHYGLTISTSGPLDDVVLLIPLPSYYNRDTGTNVTPFDLSRANLRNFDRSNISVRIENVSGIPMLNISAGRLDPVYKNRVQPIGIMPGQNESDLPRPTHVYSNRYSEETPVLVEMELSMPTTESGHEIETRRPIGAEPLFMPYRVVGALNASGEPIDGYYVSPGSSGYVVEVPFILSFDAGDENVLTISADFLGTNQWWILGWQSNSYSERVGHEFRGPCNGTYPVKGILITGKGVY</sequence>
<evidence type="ECO:0008006" key="4">
    <source>
        <dbReference type="Google" id="ProtNLM"/>
    </source>
</evidence>
<accession>A0ABD8A815</accession>